<dbReference type="EMBL" id="CAJVQB010005756">
    <property type="protein sequence ID" value="CAG8669295.1"/>
    <property type="molecule type" value="Genomic_DNA"/>
</dbReference>
<organism evidence="1 2">
    <name type="scientific">Gigaspora margarita</name>
    <dbReference type="NCBI Taxonomy" id="4874"/>
    <lineage>
        <taxon>Eukaryota</taxon>
        <taxon>Fungi</taxon>
        <taxon>Fungi incertae sedis</taxon>
        <taxon>Mucoromycota</taxon>
        <taxon>Glomeromycotina</taxon>
        <taxon>Glomeromycetes</taxon>
        <taxon>Diversisporales</taxon>
        <taxon>Gigasporaceae</taxon>
        <taxon>Gigaspora</taxon>
    </lineage>
</organism>
<keyword evidence="2" id="KW-1185">Reference proteome</keyword>
<protein>
    <submittedName>
        <fullName evidence="1">16660_t:CDS:1</fullName>
    </submittedName>
</protein>
<accession>A0ABN7UT01</accession>
<sequence length="234" mass="27138">MNIKGGSLETYSETCWVSIYDTTNSIVCVRSAIDKPIKRVINLLESHMASLADCFIGIVQIAIALKKIPTSNNFRTLAIIGLKKEKILEIYELATNYYKEAHHNDKEYRRLMNEHTDLQKLAKTMFAIVPSQANCERNFSILKWFTEGRRTWLQVLRLESMVQLHSYYISNVEKELKLRDDFAKIELHLVNLSDPIFGADNNQEEPIFIDEETSMEFDSRSLVQDMLSDSDLYE</sequence>
<evidence type="ECO:0000313" key="1">
    <source>
        <dbReference type="EMBL" id="CAG8669295.1"/>
    </source>
</evidence>
<proteinExistence type="predicted"/>
<reference evidence="1 2" key="1">
    <citation type="submission" date="2021-06" db="EMBL/GenBank/DDBJ databases">
        <authorList>
            <person name="Kallberg Y."/>
            <person name="Tangrot J."/>
            <person name="Rosling A."/>
        </authorList>
    </citation>
    <scope>NUCLEOTIDE SEQUENCE [LARGE SCALE GENOMIC DNA]</scope>
    <source>
        <strain evidence="1 2">120-4 pot B 10/14</strain>
    </source>
</reference>
<name>A0ABN7UT01_GIGMA</name>
<dbReference type="Proteomes" id="UP000789901">
    <property type="component" value="Unassembled WGS sequence"/>
</dbReference>
<evidence type="ECO:0000313" key="2">
    <source>
        <dbReference type="Proteomes" id="UP000789901"/>
    </source>
</evidence>
<gene>
    <name evidence="1" type="ORF">GMARGA_LOCUS10328</name>
</gene>
<comment type="caution">
    <text evidence="1">The sequence shown here is derived from an EMBL/GenBank/DDBJ whole genome shotgun (WGS) entry which is preliminary data.</text>
</comment>